<name>A0A409W950_9AGAR</name>
<feature type="region of interest" description="Disordered" evidence="2">
    <location>
        <begin position="546"/>
        <end position="607"/>
    </location>
</feature>
<protein>
    <recommendedName>
        <fullName evidence="3">Rab-GAP TBC domain-containing protein</fullName>
    </recommendedName>
</protein>
<dbReference type="Pfam" id="PF00566">
    <property type="entry name" value="RabGAP-TBC"/>
    <property type="match status" value="1"/>
</dbReference>
<organism evidence="4 5">
    <name type="scientific">Gymnopilus dilepis</name>
    <dbReference type="NCBI Taxonomy" id="231916"/>
    <lineage>
        <taxon>Eukaryota</taxon>
        <taxon>Fungi</taxon>
        <taxon>Dikarya</taxon>
        <taxon>Basidiomycota</taxon>
        <taxon>Agaricomycotina</taxon>
        <taxon>Agaricomycetes</taxon>
        <taxon>Agaricomycetidae</taxon>
        <taxon>Agaricales</taxon>
        <taxon>Agaricineae</taxon>
        <taxon>Hymenogastraceae</taxon>
        <taxon>Gymnopilus</taxon>
    </lineage>
</organism>
<dbReference type="SUPFAM" id="SSF47923">
    <property type="entry name" value="Ypt/Rab-GAP domain of gyp1p"/>
    <property type="match status" value="2"/>
</dbReference>
<dbReference type="STRING" id="231916.A0A409W950"/>
<dbReference type="InParanoid" id="A0A409W950"/>
<dbReference type="PANTHER" id="PTHR20913">
    <property type="entry name" value="TBC1 DOMAIN FAMILY MEMBER 20/GTPASE"/>
    <property type="match status" value="1"/>
</dbReference>
<dbReference type="GO" id="GO:0005096">
    <property type="term" value="F:GTPase activator activity"/>
    <property type="evidence" value="ECO:0007669"/>
    <property type="project" value="UniProtKB-KW"/>
</dbReference>
<evidence type="ECO:0000256" key="1">
    <source>
        <dbReference type="ARBA" id="ARBA00022468"/>
    </source>
</evidence>
<dbReference type="InterPro" id="IPR035969">
    <property type="entry name" value="Rab-GAP_TBC_sf"/>
</dbReference>
<dbReference type="InterPro" id="IPR045913">
    <property type="entry name" value="TBC20/Gyp8-like"/>
</dbReference>
<dbReference type="GO" id="GO:0006888">
    <property type="term" value="P:endoplasmic reticulum to Golgi vesicle-mediated transport"/>
    <property type="evidence" value="ECO:0007669"/>
    <property type="project" value="TreeGrafter"/>
</dbReference>
<keyword evidence="1" id="KW-0343">GTPase activation</keyword>
<dbReference type="EMBL" id="NHYE01005293">
    <property type="protein sequence ID" value="PPQ75046.1"/>
    <property type="molecule type" value="Genomic_DNA"/>
</dbReference>
<feature type="compositionally biased region" description="Basic and acidic residues" evidence="2">
    <location>
        <begin position="560"/>
        <end position="571"/>
    </location>
</feature>
<feature type="compositionally biased region" description="Basic and acidic residues" evidence="2">
    <location>
        <begin position="352"/>
        <end position="372"/>
    </location>
</feature>
<feature type="compositionally biased region" description="Basic residues" evidence="2">
    <location>
        <begin position="572"/>
        <end position="584"/>
    </location>
</feature>
<comment type="caution">
    <text evidence="4">The sequence shown here is derived from an EMBL/GenBank/DDBJ whole genome shotgun (WGS) entry which is preliminary data.</text>
</comment>
<dbReference type="AlphaFoldDB" id="A0A409W950"/>
<keyword evidence="5" id="KW-1185">Reference proteome</keyword>
<dbReference type="GO" id="GO:0005789">
    <property type="term" value="C:endoplasmic reticulum membrane"/>
    <property type="evidence" value="ECO:0007669"/>
    <property type="project" value="TreeGrafter"/>
</dbReference>
<dbReference type="SMART" id="SM00164">
    <property type="entry name" value="TBC"/>
    <property type="match status" value="1"/>
</dbReference>
<dbReference type="Proteomes" id="UP000284706">
    <property type="component" value="Unassembled WGS sequence"/>
</dbReference>
<dbReference type="Gene3D" id="1.10.472.80">
    <property type="entry name" value="Ypt/Rab-GAP domain of gyp1p, domain 3"/>
    <property type="match status" value="1"/>
</dbReference>
<feature type="compositionally biased region" description="Low complexity" evidence="2">
    <location>
        <begin position="396"/>
        <end position="406"/>
    </location>
</feature>
<dbReference type="PROSITE" id="PS50086">
    <property type="entry name" value="TBC_RABGAP"/>
    <property type="match status" value="1"/>
</dbReference>
<dbReference type="OrthoDB" id="206700at2759"/>
<accession>A0A409W950</accession>
<feature type="compositionally biased region" description="Basic residues" evidence="2">
    <location>
        <begin position="592"/>
        <end position="602"/>
    </location>
</feature>
<sequence>MSPNERHNTKQKVQDIDWEALRARSLERGGFGEDRVELWPRLLNVKKEKLPSVEDEKSLLDEQAAHKDERQIGLDTDRSFVLYPVEPKIDKETLQADLHKLLVSLFRKRPRLSYFQGYHDIVTVLFLTLPEELRLVCVEKLSLHRLRDSMGVGLEPVLGLLRVTRNLLRLADPDFAEVLERNSPLPFYALSNLLTLFSHDVPTLPLIQHVFDFLLSRPPIAVVYLATAIILSRKKEVLRLEEEDEDGMIHSLLSSFPNLVDDVQDLELAEDSIHLPKSEDSLDDSRNTFFKDEQDTQLHRFSQTPEAADADNTATSLDKVERHHVSGNHIEDSESLQIPPPPDAPDGTTRPPRKEGSNEFLHREIPHSEPSHPADQPSSPLSNNDVQVPNSNDNMRGSLGALSSSSEEGRRMLQNDEQPETHPGGAEVQNAVSVKTEEHDAVENPLSSEATLSEPPPITVEHDDPWLAQPTVPPPRLILTDLLRHADELYKEFPPSHSGLSLSSIMGPQSVIFTWSESPSKLPSDNMAEAMVTRPELVVYPYVEEAENINDEDDSQSSSEDEKGKGKEKAKASKGRRPWKRRDSKSKSAAGKSHRKRRKLRKSPFAQMERRTMVAGTVLVLGVAMAVYGIKTRNANGLPLFGMHEGRAAAGAGVAVGAGSAKDLKKFGGWLGGALVGMTEKIMTGLGSSGGGVARPS</sequence>
<feature type="compositionally biased region" description="Acidic residues" evidence="2">
    <location>
        <begin position="546"/>
        <end position="555"/>
    </location>
</feature>
<dbReference type="Gene3D" id="1.10.8.1310">
    <property type="match status" value="1"/>
</dbReference>
<gene>
    <name evidence="4" type="ORF">CVT26_012070</name>
</gene>
<evidence type="ECO:0000313" key="4">
    <source>
        <dbReference type="EMBL" id="PPQ75046.1"/>
    </source>
</evidence>
<feature type="compositionally biased region" description="Polar residues" evidence="2">
    <location>
        <begin position="376"/>
        <end position="395"/>
    </location>
</feature>
<feature type="region of interest" description="Disordered" evidence="2">
    <location>
        <begin position="328"/>
        <end position="469"/>
    </location>
</feature>
<proteinExistence type="predicted"/>
<dbReference type="PANTHER" id="PTHR20913:SF7">
    <property type="entry name" value="RE60063P"/>
    <property type="match status" value="1"/>
</dbReference>
<feature type="domain" description="Rab-GAP TBC" evidence="3">
    <location>
        <begin position="29"/>
        <end position="218"/>
    </location>
</feature>
<evidence type="ECO:0000256" key="2">
    <source>
        <dbReference type="SAM" id="MobiDB-lite"/>
    </source>
</evidence>
<evidence type="ECO:0000313" key="5">
    <source>
        <dbReference type="Proteomes" id="UP000284706"/>
    </source>
</evidence>
<evidence type="ECO:0000259" key="3">
    <source>
        <dbReference type="PROSITE" id="PS50086"/>
    </source>
</evidence>
<reference evidence="4 5" key="1">
    <citation type="journal article" date="2018" name="Evol. Lett.">
        <title>Horizontal gene cluster transfer increased hallucinogenic mushroom diversity.</title>
        <authorList>
            <person name="Reynolds H.T."/>
            <person name="Vijayakumar V."/>
            <person name="Gluck-Thaler E."/>
            <person name="Korotkin H.B."/>
            <person name="Matheny P.B."/>
            <person name="Slot J.C."/>
        </authorList>
    </citation>
    <scope>NUCLEOTIDE SEQUENCE [LARGE SCALE GENOMIC DNA]</scope>
    <source>
        <strain evidence="4 5">SRW20</strain>
    </source>
</reference>
<dbReference type="InterPro" id="IPR000195">
    <property type="entry name" value="Rab-GAP-TBC_dom"/>
</dbReference>